<dbReference type="Pfam" id="PF02357">
    <property type="entry name" value="NusG"/>
    <property type="match status" value="1"/>
</dbReference>
<dbReference type="InterPro" id="IPR006645">
    <property type="entry name" value="NGN-like_dom"/>
</dbReference>
<feature type="compositionally biased region" description="Basic and acidic residues" evidence="2">
    <location>
        <begin position="12"/>
        <end position="24"/>
    </location>
</feature>
<gene>
    <name evidence="4" type="ORF">GB928_018480</name>
</gene>
<evidence type="ECO:0000256" key="1">
    <source>
        <dbReference type="ARBA" id="ARBA00023163"/>
    </source>
</evidence>
<evidence type="ECO:0000259" key="3">
    <source>
        <dbReference type="Pfam" id="PF02357"/>
    </source>
</evidence>
<feature type="region of interest" description="Disordered" evidence="2">
    <location>
        <begin position="1"/>
        <end position="24"/>
    </location>
</feature>
<evidence type="ECO:0000313" key="4">
    <source>
        <dbReference type="EMBL" id="MDO6123179.1"/>
    </source>
</evidence>
<accession>A0ABT8XHG8</accession>
<dbReference type="RefSeq" id="WP_244760801.1">
    <property type="nucleotide sequence ID" value="NZ_JALJCJ010000002.1"/>
</dbReference>
<feature type="domain" description="NusG-like N-terminal" evidence="3">
    <location>
        <begin position="25"/>
        <end position="109"/>
    </location>
</feature>
<protein>
    <recommendedName>
        <fullName evidence="3">NusG-like N-terminal domain-containing protein</fullName>
    </recommendedName>
</protein>
<name>A0ABT8XHG8_9HYPH</name>
<sequence length="199" mass="22813">MARPLPIAANATEKEKEAAERRKGESIIERQLRQKGIDVYMPASWLRLKHHRTNKMIERRIPFLVGYAFVHLPELEFEKVRGVEGVVCMLSASRLSGPVQFPESLIAKLMLAEFDTAQAEQQAGWQEMENRRFKRSEQLRGQLKKILPKGRVRTVPLRDWADVVIDRMSEGAQSQVRALIDRLDKLQAAETLAEIEEVA</sequence>
<evidence type="ECO:0000313" key="5">
    <source>
        <dbReference type="Proteomes" id="UP001177080"/>
    </source>
</evidence>
<evidence type="ECO:0000256" key="2">
    <source>
        <dbReference type="SAM" id="MobiDB-lite"/>
    </source>
</evidence>
<comment type="caution">
    <text evidence="4">The sequence shown here is derived from an EMBL/GenBank/DDBJ whole genome shotgun (WGS) entry which is preliminary data.</text>
</comment>
<dbReference type="InterPro" id="IPR036735">
    <property type="entry name" value="NGN_dom_sf"/>
</dbReference>
<dbReference type="SUPFAM" id="SSF82679">
    <property type="entry name" value="N-utilization substance G protein NusG, N-terminal domain"/>
    <property type="match status" value="1"/>
</dbReference>
<proteinExistence type="predicted"/>
<dbReference type="Proteomes" id="UP001177080">
    <property type="component" value="Unassembled WGS sequence"/>
</dbReference>
<dbReference type="EMBL" id="WHSC02000007">
    <property type="protein sequence ID" value="MDO6123179.1"/>
    <property type="molecule type" value="Genomic_DNA"/>
</dbReference>
<keyword evidence="1" id="KW-0804">Transcription</keyword>
<keyword evidence="5" id="KW-1185">Reference proteome</keyword>
<organism evidence="4 5">
    <name type="scientific">Shinella curvata</name>
    <dbReference type="NCBI Taxonomy" id="1817964"/>
    <lineage>
        <taxon>Bacteria</taxon>
        <taxon>Pseudomonadati</taxon>
        <taxon>Pseudomonadota</taxon>
        <taxon>Alphaproteobacteria</taxon>
        <taxon>Hyphomicrobiales</taxon>
        <taxon>Rhizobiaceae</taxon>
        <taxon>Shinella</taxon>
    </lineage>
</organism>
<dbReference type="Gene3D" id="3.30.70.940">
    <property type="entry name" value="NusG, N-terminal domain"/>
    <property type="match status" value="1"/>
</dbReference>
<reference evidence="4" key="1">
    <citation type="submission" date="2022-04" db="EMBL/GenBank/DDBJ databases">
        <title>Shinella lacus sp. nov., a novel member of the genus Shinella from water.</title>
        <authorList>
            <person name="Deng Y."/>
        </authorList>
    </citation>
    <scope>NUCLEOTIDE SEQUENCE</scope>
    <source>
        <strain evidence="4">JCM 31239</strain>
    </source>
</reference>